<protein>
    <recommendedName>
        <fullName evidence="10">Palmitoyltransferase</fullName>
        <ecNumber evidence="10">2.3.1.225</ecNumber>
    </recommendedName>
</protein>
<comment type="similarity">
    <text evidence="10">Belongs to the DHHC palmitoyltransferase family.</text>
</comment>
<comment type="subcellular location">
    <subcellularLocation>
        <location evidence="1">Membrane</location>
        <topology evidence="1">Multi-pass membrane protein</topology>
    </subcellularLocation>
</comment>
<dbReference type="InterPro" id="IPR001594">
    <property type="entry name" value="Palmitoyltrfase_DHHC"/>
</dbReference>
<evidence type="ECO:0000256" key="11">
    <source>
        <dbReference type="SAM" id="MobiDB-lite"/>
    </source>
</evidence>
<feature type="transmembrane region" description="Helical" evidence="10">
    <location>
        <begin position="145"/>
        <end position="171"/>
    </location>
</feature>
<keyword evidence="2 10" id="KW-0808">Transferase</keyword>
<dbReference type="PANTHER" id="PTHR22883:SF480">
    <property type="entry name" value="PALMITOYLTRANSFERASE SWF1"/>
    <property type="match status" value="1"/>
</dbReference>
<dbReference type="EC" id="2.3.1.225" evidence="10"/>
<evidence type="ECO:0000256" key="5">
    <source>
        <dbReference type="ARBA" id="ARBA00023136"/>
    </source>
</evidence>
<sequence length="302" mass="34205">MTFLQAAFTDPGIITRENHRIALQKYPYDNVLFIPGVKCTTCSFVKPARSKHCRTCGGCIARQDHHCVWINNCVGQGNNHYFILFLCSIALLLTYGAYATQHLLSQLLQARQESANVFYSQYHSRPILGVQHWSTGLSWSDYFSLWGWAIVEDVCVGGVGLLSTLCMPMAWGFLGYHVYLMWAGMTTNESLKWADWRDDIADGLVFMAEEGAGEVSLVSTGHTERDIEPQLTCPASKRQILKRTPNGEPPNYSRSGDKLPYLDLKGEVALKWHRVKSLKEVENNYDRGFWKNVESVFKPVIL</sequence>
<dbReference type="PANTHER" id="PTHR22883">
    <property type="entry name" value="ZINC FINGER DHHC DOMAIN CONTAINING PROTEIN"/>
    <property type="match status" value="1"/>
</dbReference>
<comment type="catalytic activity">
    <reaction evidence="9 10">
        <text>L-cysteinyl-[protein] + hexadecanoyl-CoA = S-hexadecanoyl-L-cysteinyl-[protein] + CoA</text>
        <dbReference type="Rhea" id="RHEA:36683"/>
        <dbReference type="Rhea" id="RHEA-COMP:10131"/>
        <dbReference type="Rhea" id="RHEA-COMP:11032"/>
        <dbReference type="ChEBI" id="CHEBI:29950"/>
        <dbReference type="ChEBI" id="CHEBI:57287"/>
        <dbReference type="ChEBI" id="CHEBI:57379"/>
        <dbReference type="ChEBI" id="CHEBI:74151"/>
        <dbReference type="EC" id="2.3.1.225"/>
    </reaction>
</comment>
<reference evidence="13" key="1">
    <citation type="submission" date="2021-03" db="EMBL/GenBank/DDBJ databases">
        <title>Comparative genomics and phylogenomic investigation of the class Geoglossomycetes provide insights into ecological specialization and systematics.</title>
        <authorList>
            <person name="Melie T."/>
            <person name="Pirro S."/>
            <person name="Miller A.N."/>
            <person name="Quandt A."/>
        </authorList>
    </citation>
    <scope>NUCLEOTIDE SEQUENCE</scope>
    <source>
        <strain evidence="13">GBOQ0MN5Z8</strain>
    </source>
</reference>
<organism evidence="13 14">
    <name type="scientific">Glutinoglossum americanum</name>
    <dbReference type="NCBI Taxonomy" id="1670608"/>
    <lineage>
        <taxon>Eukaryota</taxon>
        <taxon>Fungi</taxon>
        <taxon>Dikarya</taxon>
        <taxon>Ascomycota</taxon>
        <taxon>Pezizomycotina</taxon>
        <taxon>Geoglossomycetes</taxon>
        <taxon>Geoglossales</taxon>
        <taxon>Geoglossaceae</taxon>
        <taxon>Glutinoglossum</taxon>
    </lineage>
</organism>
<name>A0A9P8L5V8_9PEZI</name>
<feature type="region of interest" description="Disordered" evidence="11">
    <location>
        <begin position="238"/>
        <end position="258"/>
    </location>
</feature>
<proteinExistence type="inferred from homology"/>
<gene>
    <name evidence="13" type="ORF">FGG08_000689</name>
</gene>
<keyword evidence="14" id="KW-1185">Reference proteome</keyword>
<feature type="domain" description="Palmitoyltransferase DHHC" evidence="12">
    <location>
        <begin position="38"/>
        <end position="193"/>
    </location>
</feature>
<evidence type="ECO:0000313" key="13">
    <source>
        <dbReference type="EMBL" id="KAH0545235.1"/>
    </source>
</evidence>
<dbReference type="InterPro" id="IPR039859">
    <property type="entry name" value="PFA4/ZDH16/20/ERF2-like"/>
</dbReference>
<evidence type="ECO:0000256" key="4">
    <source>
        <dbReference type="ARBA" id="ARBA00022989"/>
    </source>
</evidence>
<dbReference type="OrthoDB" id="9909019at2759"/>
<dbReference type="PROSITE" id="PS50216">
    <property type="entry name" value="DHHC"/>
    <property type="match status" value="1"/>
</dbReference>
<evidence type="ECO:0000256" key="7">
    <source>
        <dbReference type="ARBA" id="ARBA00023288"/>
    </source>
</evidence>
<dbReference type="AlphaFoldDB" id="A0A9P8L5V8"/>
<keyword evidence="5 10" id="KW-0472">Membrane</keyword>
<keyword evidence="4 10" id="KW-1133">Transmembrane helix</keyword>
<dbReference type="Proteomes" id="UP000698800">
    <property type="component" value="Unassembled WGS sequence"/>
</dbReference>
<keyword evidence="3 10" id="KW-0812">Transmembrane</keyword>
<evidence type="ECO:0000313" key="14">
    <source>
        <dbReference type="Proteomes" id="UP000698800"/>
    </source>
</evidence>
<dbReference type="Pfam" id="PF01529">
    <property type="entry name" value="DHHC"/>
    <property type="match status" value="1"/>
</dbReference>
<dbReference type="GO" id="GO:0019706">
    <property type="term" value="F:protein-cysteine S-palmitoyltransferase activity"/>
    <property type="evidence" value="ECO:0007669"/>
    <property type="project" value="UniProtKB-EC"/>
</dbReference>
<evidence type="ECO:0000256" key="3">
    <source>
        <dbReference type="ARBA" id="ARBA00022692"/>
    </source>
</evidence>
<evidence type="ECO:0000259" key="12">
    <source>
        <dbReference type="Pfam" id="PF01529"/>
    </source>
</evidence>
<dbReference type="EMBL" id="JAGHQL010000008">
    <property type="protein sequence ID" value="KAH0545235.1"/>
    <property type="molecule type" value="Genomic_DNA"/>
</dbReference>
<evidence type="ECO:0000256" key="1">
    <source>
        <dbReference type="ARBA" id="ARBA00004141"/>
    </source>
</evidence>
<evidence type="ECO:0000256" key="6">
    <source>
        <dbReference type="ARBA" id="ARBA00023139"/>
    </source>
</evidence>
<dbReference type="GO" id="GO:0005794">
    <property type="term" value="C:Golgi apparatus"/>
    <property type="evidence" value="ECO:0007669"/>
    <property type="project" value="TreeGrafter"/>
</dbReference>
<feature type="transmembrane region" description="Helical" evidence="10">
    <location>
        <begin position="81"/>
        <end position="98"/>
    </location>
</feature>
<evidence type="ECO:0000256" key="9">
    <source>
        <dbReference type="ARBA" id="ARBA00048048"/>
    </source>
</evidence>
<dbReference type="GO" id="GO:0005783">
    <property type="term" value="C:endoplasmic reticulum"/>
    <property type="evidence" value="ECO:0007669"/>
    <property type="project" value="TreeGrafter"/>
</dbReference>
<evidence type="ECO:0000256" key="8">
    <source>
        <dbReference type="ARBA" id="ARBA00023315"/>
    </source>
</evidence>
<comment type="caution">
    <text evidence="13">The sequence shown here is derived from an EMBL/GenBank/DDBJ whole genome shotgun (WGS) entry which is preliminary data.</text>
</comment>
<evidence type="ECO:0000256" key="2">
    <source>
        <dbReference type="ARBA" id="ARBA00022679"/>
    </source>
</evidence>
<evidence type="ECO:0000256" key="10">
    <source>
        <dbReference type="RuleBase" id="RU079119"/>
    </source>
</evidence>
<accession>A0A9P8L5V8</accession>
<dbReference type="GO" id="GO:0006612">
    <property type="term" value="P:protein targeting to membrane"/>
    <property type="evidence" value="ECO:0007669"/>
    <property type="project" value="TreeGrafter"/>
</dbReference>
<keyword evidence="6" id="KW-0564">Palmitate</keyword>
<dbReference type="GO" id="GO:0016020">
    <property type="term" value="C:membrane"/>
    <property type="evidence" value="ECO:0007669"/>
    <property type="project" value="UniProtKB-SubCell"/>
</dbReference>
<keyword evidence="7" id="KW-0449">Lipoprotein</keyword>
<comment type="domain">
    <text evidence="10">The DHHC domain is required for palmitoyltransferase activity.</text>
</comment>
<keyword evidence="8 10" id="KW-0012">Acyltransferase</keyword>